<evidence type="ECO:0000256" key="6">
    <source>
        <dbReference type="ARBA" id="ARBA00023242"/>
    </source>
</evidence>
<dbReference type="EMBL" id="JALJOV010000005">
    <property type="protein sequence ID" value="KAK9868940.1"/>
    <property type="molecule type" value="Genomic_DNA"/>
</dbReference>
<keyword evidence="4" id="KW-0698">rRNA processing</keyword>
<dbReference type="SMART" id="SM00322">
    <property type="entry name" value="KH"/>
    <property type="match status" value="1"/>
</dbReference>
<dbReference type="FunFam" id="3.30.1370.10:FF:000011">
    <property type="entry name" value="KRR1 small subunit processome component"/>
    <property type="match status" value="1"/>
</dbReference>
<dbReference type="PANTHER" id="PTHR12581">
    <property type="entry name" value="HIV-1 REV BINDING PROTEIN 2, 3"/>
    <property type="match status" value="1"/>
</dbReference>
<feature type="domain" description="K Homology" evidence="10">
    <location>
        <begin position="139"/>
        <end position="209"/>
    </location>
</feature>
<name>A0AAW1TLS8_9CHLO</name>
<keyword evidence="3" id="KW-0690">Ribosome biogenesis</keyword>
<evidence type="ECO:0000256" key="7">
    <source>
        <dbReference type="ARBA" id="ARBA00023274"/>
    </source>
</evidence>
<gene>
    <name evidence="11" type="ORF">WJX84_003644</name>
</gene>
<dbReference type="GO" id="GO:0003723">
    <property type="term" value="F:RNA binding"/>
    <property type="evidence" value="ECO:0007669"/>
    <property type="project" value="UniProtKB-KW"/>
</dbReference>
<dbReference type="SUPFAM" id="SSF54791">
    <property type="entry name" value="Eukaryotic type KH-domain (KH-domain type I)"/>
    <property type="match status" value="1"/>
</dbReference>
<evidence type="ECO:0000313" key="11">
    <source>
        <dbReference type="EMBL" id="KAK9868940.1"/>
    </source>
</evidence>
<dbReference type="FunFam" id="3.30.1370.10:FF:000014">
    <property type="entry name" value="KRR1 small subunit processome component"/>
    <property type="match status" value="1"/>
</dbReference>
<dbReference type="InterPro" id="IPR048548">
    <property type="entry name" value="KRR1-like_KH2"/>
</dbReference>
<evidence type="ECO:0000256" key="4">
    <source>
        <dbReference type="ARBA" id="ARBA00022552"/>
    </source>
</evidence>
<keyword evidence="7" id="KW-0687">Ribonucleoprotein</keyword>
<dbReference type="Pfam" id="PF21800">
    <property type="entry name" value="KH_KRR1_2nd"/>
    <property type="match status" value="1"/>
</dbReference>
<evidence type="ECO:0000256" key="5">
    <source>
        <dbReference type="ARBA" id="ARBA00022884"/>
    </source>
</evidence>
<dbReference type="CDD" id="cd22393">
    <property type="entry name" value="KH-I_KRR1_rpt1"/>
    <property type="match status" value="1"/>
</dbReference>
<dbReference type="InterPro" id="IPR041174">
    <property type="entry name" value="KRR1-like_KH1"/>
</dbReference>
<dbReference type="InterPro" id="IPR004087">
    <property type="entry name" value="KH_dom"/>
</dbReference>
<organism evidence="11 12">
    <name type="scientific">Apatococcus fuscideae</name>
    <dbReference type="NCBI Taxonomy" id="2026836"/>
    <lineage>
        <taxon>Eukaryota</taxon>
        <taxon>Viridiplantae</taxon>
        <taxon>Chlorophyta</taxon>
        <taxon>core chlorophytes</taxon>
        <taxon>Trebouxiophyceae</taxon>
        <taxon>Chlorellales</taxon>
        <taxon>Chlorellaceae</taxon>
        <taxon>Apatococcus</taxon>
    </lineage>
</organism>
<evidence type="ECO:0000313" key="12">
    <source>
        <dbReference type="Proteomes" id="UP001485043"/>
    </source>
</evidence>
<evidence type="ECO:0000256" key="2">
    <source>
        <dbReference type="ARBA" id="ARBA00009344"/>
    </source>
</evidence>
<keyword evidence="6" id="KW-0539">Nucleus</keyword>
<proteinExistence type="inferred from homology"/>
<evidence type="ECO:0000256" key="3">
    <source>
        <dbReference type="ARBA" id="ARBA00022517"/>
    </source>
</evidence>
<feature type="region of interest" description="Disordered" evidence="9">
    <location>
        <begin position="302"/>
        <end position="359"/>
    </location>
</feature>
<comment type="subcellular location">
    <subcellularLocation>
        <location evidence="1">Nucleus</location>
        <location evidence="1">Nucleolus</location>
    </subcellularLocation>
</comment>
<comment type="similarity">
    <text evidence="2">Belongs to the KRR1 family.</text>
</comment>
<dbReference type="InterPro" id="IPR024166">
    <property type="entry name" value="rRNA_assembly_KRR1"/>
</dbReference>
<evidence type="ECO:0000256" key="1">
    <source>
        <dbReference type="ARBA" id="ARBA00004604"/>
    </source>
</evidence>
<comment type="caution">
    <text evidence="11">The sequence shown here is derived from an EMBL/GenBank/DDBJ whole genome shotgun (WGS) entry which is preliminary data.</text>
</comment>
<evidence type="ECO:0000256" key="8">
    <source>
        <dbReference type="ARBA" id="ARBA00032993"/>
    </source>
</evidence>
<dbReference type="InterPro" id="IPR048549">
    <property type="entry name" value="KRR1-like_KH2_euk"/>
</dbReference>
<dbReference type="CDD" id="cd22394">
    <property type="entry name" value="KH-I_KRR1_rpt2"/>
    <property type="match status" value="1"/>
</dbReference>
<dbReference type="Proteomes" id="UP001485043">
    <property type="component" value="Unassembled WGS sequence"/>
</dbReference>
<sequence>MALVAEAPLPSDELEQPARKKGKHRKEKPWDNDSIDHWKIDPFGKNDNPTGMLEESSFAVLFPKYREQYLREIWPLVTKSLKEHNVGCELNLVEGSMNVRTTRKTWDPFIIIKARDLLKLLARSVPAPQALRILNDETQCDIIKIGGLIRNKEKFVKRRQRLIGPNGATLKALELLTKCYILVQGNTVSSMGPYVGLKQIRRVVEDCIRNIHPIYHIKTLMIKRELAKDPKLANENWDRFLPKFKKMNVQRKKPKIEIKKKEYTPFPPPQLPSKVDLQLESGEYFLSKETKASKAEAAIQARQALREQTRRQQRQQAFQPPQEAGRREASPDAIPDPDAGSGRDVQNMAASLKKKAAARAQFMADPEPGLGMLLATDGIAAPDFGAGVPKKHKAKRKAASEGVKSKKKTRVESDL</sequence>
<dbReference type="Pfam" id="PF17903">
    <property type="entry name" value="KH_KRR1_1st"/>
    <property type="match status" value="1"/>
</dbReference>
<dbReference type="GO" id="GO:0006364">
    <property type="term" value="P:rRNA processing"/>
    <property type="evidence" value="ECO:0007669"/>
    <property type="project" value="UniProtKB-KW"/>
</dbReference>
<protein>
    <recommendedName>
        <fullName evidence="8">KRR-R motif-containing protein 1</fullName>
    </recommendedName>
</protein>
<dbReference type="AlphaFoldDB" id="A0AAW1TLS8"/>
<evidence type="ECO:0000259" key="10">
    <source>
        <dbReference type="SMART" id="SM00322"/>
    </source>
</evidence>
<dbReference type="PANTHER" id="PTHR12581:SF0">
    <property type="entry name" value="KRR1 SMALL SUBUNIT PROCESSOME COMPONENT HOMOLOG"/>
    <property type="match status" value="1"/>
</dbReference>
<reference evidence="11 12" key="1">
    <citation type="journal article" date="2024" name="Nat. Commun.">
        <title>Phylogenomics reveals the evolutionary origins of lichenization in chlorophyte algae.</title>
        <authorList>
            <person name="Puginier C."/>
            <person name="Libourel C."/>
            <person name="Otte J."/>
            <person name="Skaloud P."/>
            <person name="Haon M."/>
            <person name="Grisel S."/>
            <person name="Petersen M."/>
            <person name="Berrin J.G."/>
            <person name="Delaux P.M."/>
            <person name="Dal Grande F."/>
            <person name="Keller J."/>
        </authorList>
    </citation>
    <scope>NUCLEOTIDE SEQUENCE [LARGE SCALE GENOMIC DNA]</scope>
    <source>
        <strain evidence="11 12">SAG 2523</strain>
    </source>
</reference>
<feature type="region of interest" description="Disordered" evidence="9">
    <location>
        <begin position="1"/>
        <end position="33"/>
    </location>
</feature>
<keyword evidence="5" id="KW-0694">RNA-binding</keyword>
<accession>A0AAW1TLS8</accession>
<evidence type="ECO:0000256" key="9">
    <source>
        <dbReference type="SAM" id="MobiDB-lite"/>
    </source>
</evidence>
<feature type="region of interest" description="Disordered" evidence="9">
    <location>
        <begin position="380"/>
        <end position="415"/>
    </location>
</feature>
<keyword evidence="12" id="KW-1185">Reference proteome</keyword>
<dbReference type="InterPro" id="IPR048550">
    <property type="entry name" value="KRR1-like_KH1_euk"/>
</dbReference>
<dbReference type="InterPro" id="IPR036612">
    <property type="entry name" value="KH_dom_type_1_sf"/>
</dbReference>
<feature type="compositionally biased region" description="Low complexity" evidence="9">
    <location>
        <begin position="314"/>
        <end position="323"/>
    </location>
</feature>
<dbReference type="Gene3D" id="3.30.1370.10">
    <property type="entry name" value="K Homology domain, type 1"/>
    <property type="match status" value="2"/>
</dbReference>
<dbReference type="GO" id="GO:0032040">
    <property type="term" value="C:small-subunit processome"/>
    <property type="evidence" value="ECO:0007669"/>
    <property type="project" value="TreeGrafter"/>
</dbReference>